<keyword evidence="4" id="KW-1185">Reference proteome</keyword>
<dbReference type="AlphaFoldDB" id="A0A2R5GCZ8"/>
<feature type="transmembrane region" description="Helical" evidence="2">
    <location>
        <begin position="88"/>
        <end position="108"/>
    </location>
</feature>
<accession>A0A2R5GCZ8</accession>
<feature type="transmembrane region" description="Helical" evidence="2">
    <location>
        <begin position="120"/>
        <end position="142"/>
    </location>
</feature>
<keyword evidence="2" id="KW-0472">Membrane</keyword>
<reference evidence="3 4" key="1">
    <citation type="submission" date="2017-12" db="EMBL/GenBank/DDBJ databases">
        <title>Sequencing, de novo assembly and annotation of complete genome of a new Thraustochytrid species, strain FCC1311.</title>
        <authorList>
            <person name="Sedici K."/>
            <person name="Godart F."/>
            <person name="Aiese Cigliano R."/>
            <person name="Sanseverino W."/>
            <person name="Barakat M."/>
            <person name="Ortet P."/>
            <person name="Marechal E."/>
            <person name="Cagnac O."/>
            <person name="Amato A."/>
        </authorList>
    </citation>
    <scope>NUCLEOTIDE SEQUENCE [LARGE SCALE GENOMIC DNA]</scope>
</reference>
<dbReference type="Proteomes" id="UP000241890">
    <property type="component" value="Unassembled WGS sequence"/>
</dbReference>
<feature type="compositionally biased region" description="Basic residues" evidence="1">
    <location>
        <begin position="603"/>
        <end position="617"/>
    </location>
</feature>
<feature type="region of interest" description="Disordered" evidence="1">
    <location>
        <begin position="273"/>
        <end position="295"/>
    </location>
</feature>
<feature type="region of interest" description="Disordered" evidence="1">
    <location>
        <begin position="551"/>
        <end position="617"/>
    </location>
</feature>
<feature type="compositionally biased region" description="Low complexity" evidence="1">
    <location>
        <begin position="368"/>
        <end position="385"/>
    </location>
</feature>
<feature type="compositionally biased region" description="Acidic residues" evidence="1">
    <location>
        <begin position="567"/>
        <end position="592"/>
    </location>
</feature>
<organism evidence="3 4">
    <name type="scientific">Hondaea fermentalgiana</name>
    <dbReference type="NCBI Taxonomy" id="2315210"/>
    <lineage>
        <taxon>Eukaryota</taxon>
        <taxon>Sar</taxon>
        <taxon>Stramenopiles</taxon>
        <taxon>Bigyra</taxon>
        <taxon>Labyrinthulomycetes</taxon>
        <taxon>Thraustochytrida</taxon>
        <taxon>Thraustochytriidae</taxon>
        <taxon>Hondaea</taxon>
    </lineage>
</organism>
<sequence length="617" mass="67601">MEFPGPWPLSTNACEKAADCQWFEDSRFMRGVCAELSAASLSTFTEASSNFSSKYGARMCTCDPRLSLSGNMCDIESTQTLAYRYTRVAIIAVQAYLLWVGLDVVFQARKRRALRVNPMWVSHILTLIGCGTEMVWNASFAVSSIGALGPLAQLIAQVGGKIFFIIATCCTSAAILLLSIVWIVVLQARKSGLVMNGRLSKPTYAIACFTSVLLVLVVAVLNSVKTFKVSSFSGVPFVCIIAFMYGLVLYRIRQVKKKLAQLDKTMSLSPSRDIEHGGGINKPTNFKRPASAISPSRKYNGAPAAGIVKAFQQSSRDVNRTLSDADEDEEDDDDAAASADPYASNKRSANYLLSTLSEVLLPFVRTSSAASTGRSSGTPSRASSTLDQSSARSTGASTNIPDRPSAAMVSAADLEALRARNAAGLLRTHGSSSTSSTRVRVKRASILMQSLDHMSLASAAMLASMLVVAVGAIGVALTVENYELRGLAPLFSLIFSISLVMIHLTIIYFVRSAHTNAVRYRRWRRWLRNNPDPITDETKPSYVDQDQATENDAGNEEHHDDEHHHEDDDDDDDDEDDDEDDEDDDQDEQEECREDRGKERSRRDRHSRKSSRRGAQA</sequence>
<feature type="transmembrane region" description="Helical" evidence="2">
    <location>
        <begin position="162"/>
        <end position="184"/>
    </location>
</feature>
<feature type="transmembrane region" description="Helical" evidence="2">
    <location>
        <begin position="456"/>
        <end position="478"/>
    </location>
</feature>
<feature type="compositionally biased region" description="Polar residues" evidence="1">
    <location>
        <begin position="386"/>
        <end position="400"/>
    </location>
</feature>
<evidence type="ECO:0000313" key="4">
    <source>
        <dbReference type="Proteomes" id="UP000241890"/>
    </source>
</evidence>
<feature type="region of interest" description="Disordered" evidence="1">
    <location>
        <begin position="368"/>
        <end position="404"/>
    </location>
</feature>
<keyword evidence="2" id="KW-0812">Transmembrane</keyword>
<feature type="compositionally biased region" description="Acidic residues" evidence="1">
    <location>
        <begin position="324"/>
        <end position="335"/>
    </location>
</feature>
<evidence type="ECO:0000256" key="1">
    <source>
        <dbReference type="SAM" id="MobiDB-lite"/>
    </source>
</evidence>
<feature type="transmembrane region" description="Helical" evidence="2">
    <location>
        <begin position="490"/>
        <end position="510"/>
    </location>
</feature>
<feature type="compositionally biased region" description="Basic and acidic residues" evidence="1">
    <location>
        <begin position="593"/>
        <end position="602"/>
    </location>
</feature>
<feature type="compositionally biased region" description="Basic and acidic residues" evidence="1">
    <location>
        <begin position="555"/>
        <end position="566"/>
    </location>
</feature>
<feature type="transmembrane region" description="Helical" evidence="2">
    <location>
        <begin position="230"/>
        <end position="250"/>
    </location>
</feature>
<gene>
    <name evidence="3" type="ORF">FCC1311_018732</name>
</gene>
<dbReference type="EMBL" id="BEYU01000014">
    <property type="protein sequence ID" value="GBG25654.1"/>
    <property type="molecule type" value="Genomic_DNA"/>
</dbReference>
<name>A0A2R5GCZ8_9STRA</name>
<proteinExistence type="predicted"/>
<keyword evidence="2" id="KW-1133">Transmembrane helix</keyword>
<protein>
    <submittedName>
        <fullName evidence="3">Uncharacterized protein</fullName>
    </submittedName>
</protein>
<comment type="caution">
    <text evidence="3">The sequence shown here is derived from an EMBL/GenBank/DDBJ whole genome shotgun (WGS) entry which is preliminary data.</text>
</comment>
<feature type="region of interest" description="Disordered" evidence="1">
    <location>
        <begin position="315"/>
        <end position="342"/>
    </location>
</feature>
<evidence type="ECO:0000313" key="3">
    <source>
        <dbReference type="EMBL" id="GBG25654.1"/>
    </source>
</evidence>
<feature type="transmembrane region" description="Helical" evidence="2">
    <location>
        <begin position="204"/>
        <end position="224"/>
    </location>
</feature>
<dbReference type="InParanoid" id="A0A2R5GCZ8"/>
<evidence type="ECO:0000256" key="2">
    <source>
        <dbReference type="SAM" id="Phobius"/>
    </source>
</evidence>